<dbReference type="InterPro" id="IPR006311">
    <property type="entry name" value="TAT_signal"/>
</dbReference>
<dbReference type="Pfam" id="PF00756">
    <property type="entry name" value="Esterase"/>
    <property type="match status" value="1"/>
</dbReference>
<keyword evidence="11" id="KW-0378">Hydrolase</keyword>
<evidence type="ECO:0000256" key="10">
    <source>
        <dbReference type="ARBA" id="ARBA00048109"/>
    </source>
</evidence>
<dbReference type="InterPro" id="IPR050583">
    <property type="entry name" value="Mycobacterial_A85_antigen"/>
</dbReference>
<evidence type="ECO:0000256" key="7">
    <source>
        <dbReference type="ARBA" id="ARBA00022679"/>
    </source>
</evidence>
<comment type="catalytic activity">
    <reaction evidence="10">
        <text>an acyl-CoA + a 1,2-diacyl-sn-glycerol = a triacyl-sn-glycerol + CoA</text>
        <dbReference type="Rhea" id="RHEA:10868"/>
        <dbReference type="ChEBI" id="CHEBI:17815"/>
        <dbReference type="ChEBI" id="CHEBI:57287"/>
        <dbReference type="ChEBI" id="CHEBI:58342"/>
        <dbReference type="ChEBI" id="CHEBI:64615"/>
        <dbReference type="EC" id="2.3.1.20"/>
    </reaction>
</comment>
<evidence type="ECO:0000256" key="8">
    <source>
        <dbReference type="ARBA" id="ARBA00023315"/>
    </source>
</evidence>
<dbReference type="PROSITE" id="PS51318">
    <property type="entry name" value="TAT"/>
    <property type="match status" value="1"/>
</dbReference>
<reference evidence="11 12" key="2">
    <citation type="submission" date="2020-07" db="EMBL/GenBank/DDBJ databases">
        <authorList>
            <person name="Yu X."/>
        </authorList>
    </citation>
    <scope>NUCLEOTIDE SEQUENCE [LARGE SCALE GENOMIC DNA]</scope>
    <source>
        <strain evidence="12">24</strain>
    </source>
</reference>
<dbReference type="EC" id="2.3.1.122" evidence="4"/>
<dbReference type="InterPro" id="IPR000801">
    <property type="entry name" value="Esterase-like"/>
</dbReference>
<comment type="similarity">
    <text evidence="3">Belongs to the mycobacterial A85 antigen family.</text>
</comment>
<evidence type="ECO:0000256" key="3">
    <source>
        <dbReference type="ARBA" id="ARBA00005874"/>
    </source>
</evidence>
<dbReference type="GO" id="GO:0016787">
    <property type="term" value="F:hydrolase activity"/>
    <property type="evidence" value="ECO:0007669"/>
    <property type="project" value="UniProtKB-KW"/>
</dbReference>
<organism evidence="11 12">
    <name type="scientific">Mycobacterium vicinigordonae</name>
    <dbReference type="NCBI Taxonomy" id="1719132"/>
    <lineage>
        <taxon>Bacteria</taxon>
        <taxon>Bacillati</taxon>
        <taxon>Actinomycetota</taxon>
        <taxon>Actinomycetes</taxon>
        <taxon>Mycobacteriales</taxon>
        <taxon>Mycobacteriaceae</taxon>
        <taxon>Mycobacterium</taxon>
    </lineage>
</organism>
<dbReference type="EC" id="2.3.1.20" evidence="5"/>
<dbReference type="RefSeq" id="WP_180915504.1">
    <property type="nucleotide sequence ID" value="NZ_CP059165.1"/>
</dbReference>
<dbReference type="AlphaFoldDB" id="A0A7D6DXH9"/>
<sequence>MMARMSAVSRRTVLRLGAGAACGAVGAYALNMVVQPDKSVAAPVTGSGTNVPLAPTRPLDPAPSGQVAPTMVTGSFVSAARGGISTNWAIARPPGQTKPLRPIIALHGKGNDAAAVMAGGVEQGLAQAVNAGLPPFAVVAVDGGGSYWHKRASGEDSGAMVLDELLPMLGGQGLDTSRVGFLGWSMGGYGALLLGGRLGPGRTAAICAVSPALWTSAGAAAPGAFDGAEDYAANSVWGMPALGSIPIRIDCGDSDPFYSATKQFIAQLPNPPAGGFSPGGHNGGFWSSQLPGELAWMAPLLTA</sequence>
<keyword evidence="8" id="KW-0012">Acyltransferase</keyword>
<evidence type="ECO:0000256" key="9">
    <source>
        <dbReference type="ARBA" id="ARBA00032572"/>
    </source>
</evidence>
<dbReference type="GO" id="GO:0004144">
    <property type="term" value="F:diacylglycerol O-acyltransferase activity"/>
    <property type="evidence" value="ECO:0007669"/>
    <property type="project" value="UniProtKB-EC"/>
</dbReference>
<evidence type="ECO:0000256" key="1">
    <source>
        <dbReference type="ARBA" id="ARBA00000697"/>
    </source>
</evidence>
<evidence type="ECO:0000313" key="11">
    <source>
        <dbReference type="EMBL" id="QLL06928.1"/>
    </source>
</evidence>
<keyword evidence="7" id="KW-0808">Transferase</keyword>
<evidence type="ECO:0000256" key="5">
    <source>
        <dbReference type="ARBA" id="ARBA00013244"/>
    </source>
</evidence>
<dbReference type="KEGG" id="mgor:H0P51_25095"/>
<dbReference type="SUPFAM" id="SSF53474">
    <property type="entry name" value="alpha/beta-Hydrolases"/>
    <property type="match status" value="1"/>
</dbReference>
<dbReference type="GO" id="GO:0005576">
    <property type="term" value="C:extracellular region"/>
    <property type="evidence" value="ECO:0007669"/>
    <property type="project" value="UniProtKB-SubCell"/>
</dbReference>
<dbReference type="Proteomes" id="UP000510682">
    <property type="component" value="Chromosome"/>
</dbReference>
<protein>
    <recommendedName>
        <fullName evidence="9">Acyl-CoA:diacylglycerol acyltransferase</fullName>
        <ecNumber evidence="4">2.3.1.122</ecNumber>
        <ecNumber evidence="5">2.3.1.20</ecNumber>
    </recommendedName>
</protein>
<dbReference type="Gene3D" id="3.40.50.1820">
    <property type="entry name" value="alpha/beta hydrolase"/>
    <property type="match status" value="1"/>
</dbReference>
<name>A0A7D6DXH9_9MYCO</name>
<dbReference type="PANTHER" id="PTHR48098:SF1">
    <property type="entry name" value="DIACYLGLYCEROL ACYLTRANSFERASE_MYCOLYLTRANSFERASE AG85A"/>
    <property type="match status" value="1"/>
</dbReference>
<dbReference type="PANTHER" id="PTHR48098">
    <property type="entry name" value="ENTEROCHELIN ESTERASE-RELATED"/>
    <property type="match status" value="1"/>
</dbReference>
<proteinExistence type="inferred from homology"/>
<evidence type="ECO:0000313" key="12">
    <source>
        <dbReference type="Proteomes" id="UP000510682"/>
    </source>
</evidence>
<comment type="subcellular location">
    <subcellularLocation>
        <location evidence="2">Secreted</location>
    </subcellularLocation>
</comment>
<dbReference type="EMBL" id="CP059165">
    <property type="protein sequence ID" value="QLL06928.1"/>
    <property type="molecule type" value="Genomic_DNA"/>
</dbReference>
<evidence type="ECO:0000256" key="6">
    <source>
        <dbReference type="ARBA" id="ARBA00022525"/>
    </source>
</evidence>
<reference evidence="12" key="1">
    <citation type="submission" date="2020-07" db="EMBL/GenBank/DDBJ databases">
        <title>Description of Mycobacterium gordonae subsp. intergordonae subsp.nov. and Mycobacterium gordonae subsp. gordonae subsp. nov.</title>
        <authorList>
            <person name="Yu X."/>
        </authorList>
    </citation>
    <scope>NUCLEOTIDE SEQUENCE [LARGE SCALE GENOMIC DNA]</scope>
    <source>
        <strain evidence="12">24</strain>
    </source>
</reference>
<dbReference type="GO" id="GO:0050348">
    <property type="term" value="F:trehalose O-mycolyltransferase activity"/>
    <property type="evidence" value="ECO:0007669"/>
    <property type="project" value="UniProtKB-EC"/>
</dbReference>
<gene>
    <name evidence="11" type="ORF">H0P51_25095</name>
</gene>
<keyword evidence="6" id="KW-0964">Secreted</keyword>
<dbReference type="InterPro" id="IPR029058">
    <property type="entry name" value="AB_hydrolase_fold"/>
</dbReference>
<accession>A0A7D6DXH9</accession>
<reference evidence="12" key="3">
    <citation type="submission" date="2023-07" db="EMBL/GenBank/DDBJ databases">
        <title>Description of Mycobacterium gordonae subsp. intergordonae subsp.nov. and Mycobacterium gordonae subsp. gordonae subsp. nov.</title>
        <authorList>
            <person name="Huang H."/>
        </authorList>
    </citation>
    <scope>NUCLEOTIDE SEQUENCE [LARGE SCALE GENOMIC DNA]</scope>
    <source>
        <strain evidence="12">24</strain>
    </source>
</reference>
<keyword evidence="12" id="KW-1185">Reference proteome</keyword>
<comment type="catalytic activity">
    <reaction evidence="1">
        <text>2 alpha,alpha'-trehalose 6-mycolate = alpha,alpha'-trehalose 6,6'-bismycolate + alpha,alpha-trehalose</text>
        <dbReference type="Rhea" id="RHEA:23472"/>
        <dbReference type="ChEBI" id="CHEBI:16551"/>
        <dbReference type="ChEBI" id="CHEBI:18195"/>
        <dbReference type="ChEBI" id="CHEBI:18234"/>
        <dbReference type="EC" id="2.3.1.122"/>
    </reaction>
</comment>
<evidence type="ECO:0000256" key="2">
    <source>
        <dbReference type="ARBA" id="ARBA00004613"/>
    </source>
</evidence>
<evidence type="ECO:0000256" key="4">
    <source>
        <dbReference type="ARBA" id="ARBA00012820"/>
    </source>
</evidence>